<evidence type="ECO:0000313" key="1">
    <source>
        <dbReference type="EMBL" id="OCA76364.1"/>
    </source>
</evidence>
<gene>
    <name evidence="1" type="ORF">BBI01_06635</name>
</gene>
<dbReference type="AlphaFoldDB" id="A0A1B8ZXT2"/>
<reference evidence="1 2" key="1">
    <citation type="submission" date="2016-07" db="EMBL/GenBank/DDBJ databases">
        <authorList>
            <person name="Jeong J.-J."/>
            <person name="Kim D.W."/>
            <person name="Sang M.K."/>
            <person name="Choi I.-G."/>
            <person name="Kim K.D."/>
        </authorList>
    </citation>
    <scope>NUCLEOTIDE SEQUENCE [LARGE SCALE GENOMIC DNA]</scope>
    <source>
        <strain evidence="1 2">UTM-3</strain>
    </source>
</reference>
<dbReference type="Proteomes" id="UP000092651">
    <property type="component" value="Unassembled WGS sequence"/>
</dbReference>
<proteinExistence type="predicted"/>
<evidence type="ECO:0000313" key="2">
    <source>
        <dbReference type="Proteomes" id="UP000092651"/>
    </source>
</evidence>
<protein>
    <submittedName>
        <fullName evidence="1">Uncharacterized protein</fullName>
    </submittedName>
</protein>
<dbReference type="EMBL" id="MAYH01000012">
    <property type="protein sequence ID" value="OCA76364.1"/>
    <property type="molecule type" value="Genomic_DNA"/>
</dbReference>
<sequence>MVNFNPTNRFSKSYPPNSVHNYLAHPSGTGGVVQIALFNSHRFAFYFWNLWKKELLKDRSSFNIDLVTYDWHQDLVYPSDGGKEELKKLDLDNNFEVSFFSSYKLNTLNDSHIMSAVYLDIINDVWVLCRQGTFESDWEDEYLEDFKGKRHTIRKFKTEDALRQALFLSEIQNVFFDIDLDYFTLNNNIEPTEKFRYIKDSEINNLIAPENVLISWIFRRLSGITIALEPEFTGGISKSLKYLSLIEKNWFEKALGSYHVRWRHLKEAE</sequence>
<organism evidence="1 2">
    <name type="scientific">Chryseobacterium artocarpi</name>
    <dbReference type="NCBI Taxonomy" id="1414727"/>
    <lineage>
        <taxon>Bacteria</taxon>
        <taxon>Pseudomonadati</taxon>
        <taxon>Bacteroidota</taxon>
        <taxon>Flavobacteriia</taxon>
        <taxon>Flavobacteriales</taxon>
        <taxon>Weeksellaceae</taxon>
        <taxon>Chryseobacterium group</taxon>
        <taxon>Chryseobacterium</taxon>
    </lineage>
</organism>
<name>A0A1B8ZXT2_9FLAO</name>
<comment type="caution">
    <text evidence="1">The sequence shown here is derived from an EMBL/GenBank/DDBJ whole genome shotgun (WGS) entry which is preliminary data.</text>
</comment>
<accession>A0A1B8ZXT2</accession>
<keyword evidence="2" id="KW-1185">Reference proteome</keyword>